<dbReference type="Proteomes" id="UP000268321">
    <property type="component" value="Unassembled WGS sequence"/>
</dbReference>
<dbReference type="SMART" id="SM00049">
    <property type="entry name" value="DEP"/>
    <property type="match status" value="1"/>
</dbReference>
<name>A0A4P9ZAU8_9ASCO</name>
<dbReference type="EMBL" id="ML004535">
    <property type="protein sequence ID" value="RKP28930.1"/>
    <property type="molecule type" value="Genomic_DNA"/>
</dbReference>
<reference evidence="3" key="1">
    <citation type="journal article" date="2018" name="Nat. Microbiol.">
        <title>Leveraging single-cell genomics to expand the fungal tree of life.</title>
        <authorList>
            <person name="Ahrendt S.R."/>
            <person name="Quandt C.A."/>
            <person name="Ciobanu D."/>
            <person name="Clum A."/>
            <person name="Salamov A."/>
            <person name="Andreopoulos B."/>
            <person name="Cheng J.F."/>
            <person name="Woyke T."/>
            <person name="Pelin A."/>
            <person name="Henrissat B."/>
            <person name="Reynolds N.K."/>
            <person name="Benny G.L."/>
            <person name="Smith M.E."/>
            <person name="James T.Y."/>
            <person name="Grigoriev I.V."/>
        </authorList>
    </citation>
    <scope>NUCLEOTIDE SEQUENCE [LARGE SCALE GENOMIC DNA]</scope>
    <source>
        <strain evidence="3">Baker2002</strain>
    </source>
</reference>
<feature type="domain" description="DEP" evidence="1">
    <location>
        <begin position="264"/>
        <end position="326"/>
    </location>
</feature>
<keyword evidence="3" id="KW-1185">Reference proteome</keyword>
<proteinExistence type="predicted"/>
<dbReference type="AlphaFoldDB" id="A0A4P9ZAU8"/>
<gene>
    <name evidence="2" type="ORF">METBISCDRAFT_28664</name>
</gene>
<dbReference type="Pfam" id="PF25889">
    <property type="entry name" value="WHD_Fungal_DR"/>
    <property type="match status" value="1"/>
</dbReference>
<dbReference type="Gene3D" id="1.10.10.10">
    <property type="entry name" value="Winged helix-like DNA-binding domain superfamily/Winged helix DNA-binding domain"/>
    <property type="match status" value="1"/>
</dbReference>
<evidence type="ECO:0000313" key="3">
    <source>
        <dbReference type="Proteomes" id="UP000268321"/>
    </source>
</evidence>
<dbReference type="SUPFAM" id="SSF46785">
    <property type="entry name" value="Winged helix' DNA-binding domain"/>
    <property type="match status" value="1"/>
</dbReference>
<evidence type="ECO:0000259" key="1">
    <source>
        <dbReference type="PROSITE" id="PS50186"/>
    </source>
</evidence>
<accession>A0A4P9ZAU8</accession>
<dbReference type="PROSITE" id="PS50186">
    <property type="entry name" value="DEP"/>
    <property type="match status" value="1"/>
</dbReference>
<dbReference type="InterPro" id="IPR036390">
    <property type="entry name" value="WH_DNA-bd_sf"/>
</dbReference>
<organism evidence="2 3">
    <name type="scientific">Metschnikowia bicuspidata</name>
    <dbReference type="NCBI Taxonomy" id="27322"/>
    <lineage>
        <taxon>Eukaryota</taxon>
        <taxon>Fungi</taxon>
        <taxon>Dikarya</taxon>
        <taxon>Ascomycota</taxon>
        <taxon>Saccharomycotina</taxon>
        <taxon>Pichiomycetes</taxon>
        <taxon>Metschnikowiaceae</taxon>
        <taxon>Metschnikowia</taxon>
    </lineage>
</organism>
<feature type="non-terminal residue" evidence="2">
    <location>
        <position position="339"/>
    </location>
</feature>
<protein>
    <recommendedName>
        <fullName evidence="1">DEP domain-containing protein</fullName>
    </recommendedName>
</protein>
<dbReference type="InterPro" id="IPR036388">
    <property type="entry name" value="WH-like_DNA-bd_sf"/>
</dbReference>
<dbReference type="InterPro" id="IPR058855">
    <property type="entry name" value="RGS1/SST2-like_Fungal-DR"/>
</dbReference>
<dbReference type="OrthoDB" id="196547at2759"/>
<dbReference type="InterPro" id="IPR000591">
    <property type="entry name" value="DEP_dom"/>
</dbReference>
<evidence type="ECO:0000313" key="2">
    <source>
        <dbReference type="EMBL" id="RKP28930.1"/>
    </source>
</evidence>
<dbReference type="Pfam" id="PF00610">
    <property type="entry name" value="DEP"/>
    <property type="match status" value="1"/>
</dbReference>
<sequence length="339" mass="38429">MISTELIAADGTAFYEKNFLDVFAILVILLGLTSPSDKSWRTLMRSVHPFCFEVAEAIAKMRNFELFIELKLVTTTIRYSIRDDLATTLIGKFSDARLIHDPTTRTRENMKSVSRVQVTPKGAALVYDFCKNIGMCKEKMPAVVHSNINTMQLFRFDRSPTTGKILHSEYFNHILIAAVMGPEPNVWHPDQKPVAARNRFVEDTIVSGNYDPKSVPKTKQVSPLYHRYFGNPKSEAHVQYYESGTGVRLFHDRKFVLGSGSAMVEYCFSGKALVQWLCDCTTAYSKTEAKEIGQVLLDQNLIVPVTVAQSSDIFYNHPEAIYTLTELGLQSCKWTYRRP</sequence>
<dbReference type="GO" id="GO:0035556">
    <property type="term" value="P:intracellular signal transduction"/>
    <property type="evidence" value="ECO:0007669"/>
    <property type="project" value="InterPro"/>
</dbReference>
<dbReference type="CDD" id="cd04450">
    <property type="entry name" value="DEP_RGS7-like"/>
    <property type="match status" value="1"/>
</dbReference>